<dbReference type="InterPro" id="IPR013577">
    <property type="entry name" value="LLGL2"/>
</dbReference>
<dbReference type="InterPro" id="IPR015943">
    <property type="entry name" value="WD40/YVTN_repeat-like_dom_sf"/>
</dbReference>
<protein>
    <recommendedName>
        <fullName evidence="7">Lethal giant larvae homologue 2 domain-containing protein</fullName>
    </recommendedName>
</protein>
<feature type="domain" description="Lethal giant larvae homologue 2" evidence="7">
    <location>
        <begin position="347"/>
        <end position="440"/>
    </location>
</feature>
<organism evidence="8 9">
    <name type="scientific">Trichuris suis</name>
    <name type="common">pig whipworm</name>
    <dbReference type="NCBI Taxonomy" id="68888"/>
    <lineage>
        <taxon>Eukaryota</taxon>
        <taxon>Metazoa</taxon>
        <taxon>Ecdysozoa</taxon>
        <taxon>Nematoda</taxon>
        <taxon>Enoplea</taxon>
        <taxon>Dorylaimia</taxon>
        <taxon>Trichinellida</taxon>
        <taxon>Trichuridae</taxon>
        <taxon>Trichuris</taxon>
    </lineage>
</organism>
<comment type="similarity">
    <text evidence="1">Belongs to the WD repeat L(2)GL family.</text>
</comment>
<evidence type="ECO:0000256" key="1">
    <source>
        <dbReference type="ARBA" id="ARBA00008070"/>
    </source>
</evidence>
<sequence>MYKQIGACKLKLIDRPSLFGLEVLTETVQDLRFVYVQLMDKAGRRIRAAFEGLQSLLNNSQRVDLQALDTLSPDDFAVTEVACHGFPYQPTCLAYDPVQKLMAIGTQSGAIRILGQPGVNVNLKHNNGASVLQLQFLVNGGAIISLCSDCCVHMWNIRLKRPEIVHSLKFNRERLITMHLPFQSKWLYLGTEKGNVHVASIETFTLSGYVINWNKAIDLSQKLHPGVIVHLSECPADDNKLLIGYECGTLVLWDLKERVTDSRYQCMNKLRSVSWHYGGRQFMCSLVNGSLMTWSLRKTQEPVEVVFPLANIECTSLNGQSSAGIASKAGLSPSEETTSSKAGCPVQCYRPIDRADWFSQKNGEQFIVFSGGTPFVESERPPCITVLRGKCLSVLEMEHPIVDFVSLVDSPYVNEEQDCSAIAVLLQNDLVAIDLKSEGCPCFENPYSMDIHDSPVTCCAYLSDCPIDLIRALYAVGSKQKRRGYTAKKWPLTGGVWGSSPSSDPELMITGHSDGSIKFWDFSSVNLQILYRLRTAKLFEILECHARSEFSFFSITHIALCPASRYLAVSSMAGHVILFKFSRQEDTGDVTVIDVPVFGNPLSTSQTDLLHFDVTSTSQNVHAPDEAESFAESKSASFHPLKVKEGPMKRSGGYVAEIICFNSWPSVSLPEAVTTIVLNSAYGLLAYGTDQGLVVIDILQKCIVLVMETSSLYSSDDVLIRSPKTNISSYEKNVMTFDLPENRQASEKSETSCNKSTGTTEMHSTIKPHPRAMSVKNQPVSNKSKPTCARDRGAKGLNNERESVDNLDVGIDEGVCSLEFIENVSKIGKCLLQLCVAYNFGFFCVCLDFINGPMLWVGTTYGSILALSVTLPEPEQRLCLPVTVNTTGFCLPKNCGFILSLSFLDYQCNLLLPPVKFFKELGHECGAAKNRVLRRANTLVGSSEKESFQKIDTGESAATARPAGKDSTVNEQYLIVCSERATRVISLSTMATLFNLKYDFPFVQACVVTFNAKPLVVGCFGNGRLTAYSVPSLRVLLDIPYLPQNLHSLETVRFGHQGAAVYMCSPTELLKFAFSSQFAMESKDILGSIYLPCVTPQPPKQNFFKELFNISSHTLDREELFGGVNRKPAKNVAPRQIQSSHGLDTTTRTNVAATSEIQRARMALSEREEKLSEVEDKTAILAESAKAYADHIQEIMSKQKNKKWYQL</sequence>
<dbReference type="PRINTS" id="PR00962">
    <property type="entry name" value="LETHAL2GIANT"/>
</dbReference>
<evidence type="ECO:0000256" key="2">
    <source>
        <dbReference type="ARBA" id="ARBA00022483"/>
    </source>
</evidence>
<dbReference type="GO" id="GO:0005886">
    <property type="term" value="C:plasma membrane"/>
    <property type="evidence" value="ECO:0007669"/>
    <property type="project" value="TreeGrafter"/>
</dbReference>
<keyword evidence="2" id="KW-0268">Exocytosis</keyword>
<dbReference type="PANTHER" id="PTHR10241">
    <property type="entry name" value="LETHAL 2 GIANT LARVAE PROTEIN"/>
    <property type="match status" value="1"/>
</dbReference>
<feature type="compositionally biased region" description="Polar residues" evidence="6">
    <location>
        <begin position="751"/>
        <end position="763"/>
    </location>
</feature>
<dbReference type="Pfam" id="PF00400">
    <property type="entry name" value="WD40"/>
    <property type="match status" value="1"/>
</dbReference>
<dbReference type="CDD" id="cd15873">
    <property type="entry name" value="R-SNARE_STXBP5_6"/>
    <property type="match status" value="1"/>
</dbReference>
<dbReference type="Pfam" id="PF08366">
    <property type="entry name" value="LLGL"/>
    <property type="match status" value="1"/>
</dbReference>
<dbReference type="Proteomes" id="UP000030764">
    <property type="component" value="Unassembled WGS sequence"/>
</dbReference>
<dbReference type="GO" id="GO:0031201">
    <property type="term" value="C:SNARE complex"/>
    <property type="evidence" value="ECO:0007669"/>
    <property type="project" value="TreeGrafter"/>
</dbReference>
<reference evidence="8 9" key="1">
    <citation type="journal article" date="2014" name="Nat. Genet.">
        <title>Genome and transcriptome of the porcine whipworm Trichuris suis.</title>
        <authorList>
            <person name="Jex A.R."/>
            <person name="Nejsum P."/>
            <person name="Schwarz E.M."/>
            <person name="Hu L."/>
            <person name="Young N.D."/>
            <person name="Hall R.S."/>
            <person name="Korhonen P.K."/>
            <person name="Liao S."/>
            <person name="Thamsborg S."/>
            <person name="Xia J."/>
            <person name="Xu P."/>
            <person name="Wang S."/>
            <person name="Scheerlinck J.P."/>
            <person name="Hofmann A."/>
            <person name="Sternberg P.W."/>
            <person name="Wang J."/>
            <person name="Gasser R.B."/>
        </authorList>
    </citation>
    <scope>NUCLEOTIDE SEQUENCE [LARGE SCALE GENOMIC DNA]</scope>
    <source>
        <strain evidence="8">DCEP-RM93M</strain>
    </source>
</reference>
<keyword evidence="9" id="KW-1185">Reference proteome</keyword>
<evidence type="ECO:0000259" key="7">
    <source>
        <dbReference type="Pfam" id="PF08366"/>
    </source>
</evidence>
<dbReference type="GO" id="GO:0005096">
    <property type="term" value="F:GTPase activator activity"/>
    <property type="evidence" value="ECO:0007669"/>
    <property type="project" value="TreeGrafter"/>
</dbReference>
<dbReference type="InterPro" id="IPR001680">
    <property type="entry name" value="WD40_rpt"/>
</dbReference>
<dbReference type="GO" id="GO:0045159">
    <property type="term" value="F:myosin II binding"/>
    <property type="evidence" value="ECO:0007669"/>
    <property type="project" value="TreeGrafter"/>
</dbReference>
<dbReference type="InterPro" id="IPR000664">
    <property type="entry name" value="Lethal2_giant"/>
</dbReference>
<gene>
    <name evidence="8" type="ORF">M513_02845</name>
</gene>
<name>A0A085MGP4_9BILA</name>
<evidence type="ECO:0000313" key="9">
    <source>
        <dbReference type="Proteomes" id="UP000030764"/>
    </source>
</evidence>
<dbReference type="EMBL" id="KL363194">
    <property type="protein sequence ID" value="KFD56390.1"/>
    <property type="molecule type" value="Genomic_DNA"/>
</dbReference>
<evidence type="ECO:0000313" key="8">
    <source>
        <dbReference type="EMBL" id="KFD56390.1"/>
    </source>
</evidence>
<evidence type="ECO:0000256" key="5">
    <source>
        <dbReference type="PROSITE-ProRule" id="PRU00221"/>
    </source>
</evidence>
<evidence type="ECO:0000256" key="3">
    <source>
        <dbReference type="ARBA" id="ARBA00022574"/>
    </source>
</evidence>
<keyword evidence="4" id="KW-0677">Repeat</keyword>
<dbReference type="SMART" id="SM00320">
    <property type="entry name" value="WD40"/>
    <property type="match status" value="6"/>
</dbReference>
<feature type="compositionally biased region" description="Basic and acidic residues" evidence="6">
    <location>
        <begin position="741"/>
        <end position="750"/>
    </location>
</feature>
<feature type="region of interest" description="Disordered" evidence="6">
    <location>
        <begin position="741"/>
        <end position="794"/>
    </location>
</feature>
<proteinExistence type="inferred from homology"/>
<feature type="compositionally biased region" description="Polar residues" evidence="6">
    <location>
        <begin position="775"/>
        <end position="785"/>
    </location>
</feature>
<evidence type="ECO:0000256" key="6">
    <source>
        <dbReference type="SAM" id="MobiDB-lite"/>
    </source>
</evidence>
<feature type="repeat" description="WD" evidence="5">
    <location>
        <begin position="502"/>
        <end position="524"/>
    </location>
</feature>
<dbReference type="Gene3D" id="2.130.10.10">
    <property type="entry name" value="YVTN repeat-like/Quinoprotein amine dehydrogenase"/>
    <property type="match status" value="2"/>
</dbReference>
<dbReference type="AlphaFoldDB" id="A0A085MGP4"/>
<keyword evidence="3 5" id="KW-0853">WD repeat</keyword>
<dbReference type="GO" id="GO:0019905">
    <property type="term" value="F:syntaxin binding"/>
    <property type="evidence" value="ECO:0007669"/>
    <property type="project" value="TreeGrafter"/>
</dbReference>
<evidence type="ECO:0000256" key="4">
    <source>
        <dbReference type="ARBA" id="ARBA00022737"/>
    </source>
</evidence>
<accession>A0A085MGP4</accession>
<dbReference type="GO" id="GO:0006893">
    <property type="term" value="P:Golgi to plasma membrane transport"/>
    <property type="evidence" value="ECO:0007669"/>
    <property type="project" value="TreeGrafter"/>
</dbReference>
<dbReference type="Gene3D" id="1.20.5.110">
    <property type="match status" value="1"/>
</dbReference>
<dbReference type="FunFam" id="2.130.10.10:FF:000521">
    <property type="entry name" value="syntaxin-binding protein 5-like isoform X1"/>
    <property type="match status" value="1"/>
</dbReference>
<dbReference type="PANTHER" id="PTHR10241:SF25">
    <property type="entry name" value="TOMOSYN, ISOFORM C"/>
    <property type="match status" value="1"/>
</dbReference>
<dbReference type="InterPro" id="IPR036322">
    <property type="entry name" value="WD40_repeat_dom_sf"/>
</dbReference>
<dbReference type="GO" id="GO:0006887">
    <property type="term" value="P:exocytosis"/>
    <property type="evidence" value="ECO:0007669"/>
    <property type="project" value="UniProtKB-KW"/>
</dbReference>
<dbReference type="SUPFAM" id="SSF50978">
    <property type="entry name" value="WD40 repeat-like"/>
    <property type="match status" value="2"/>
</dbReference>
<dbReference type="PROSITE" id="PS50082">
    <property type="entry name" value="WD_REPEATS_2"/>
    <property type="match status" value="1"/>
</dbReference>